<name>A0A2W4ZZP0_9SPHN</name>
<dbReference type="Proteomes" id="UP000249066">
    <property type="component" value="Unassembled WGS sequence"/>
</dbReference>
<evidence type="ECO:0000313" key="3">
    <source>
        <dbReference type="Proteomes" id="UP000249066"/>
    </source>
</evidence>
<sequence length="64" mass="7017">MRKGLMIAGLALLLAGLLFAGQGSGMIRWPESSFMIGRQEWVRHGFAFVAAGVALMIVSRRARR</sequence>
<comment type="caution">
    <text evidence="2">The sequence shown here is derived from an EMBL/GenBank/DDBJ whole genome shotgun (WGS) entry which is preliminary data.</text>
</comment>
<feature type="transmembrane region" description="Helical" evidence="1">
    <location>
        <begin position="41"/>
        <end position="58"/>
    </location>
</feature>
<dbReference type="AlphaFoldDB" id="A0A2W4ZZP0"/>
<evidence type="ECO:0000256" key="1">
    <source>
        <dbReference type="SAM" id="Phobius"/>
    </source>
</evidence>
<proteinExistence type="predicted"/>
<organism evidence="2 3">
    <name type="scientific">Sphingomonas sanxanigenens</name>
    <dbReference type="NCBI Taxonomy" id="397260"/>
    <lineage>
        <taxon>Bacteria</taxon>
        <taxon>Pseudomonadati</taxon>
        <taxon>Pseudomonadota</taxon>
        <taxon>Alphaproteobacteria</taxon>
        <taxon>Sphingomonadales</taxon>
        <taxon>Sphingomonadaceae</taxon>
        <taxon>Sphingomonas</taxon>
    </lineage>
</organism>
<keyword evidence="1" id="KW-0472">Membrane</keyword>
<reference evidence="2 3" key="1">
    <citation type="submission" date="2017-08" db="EMBL/GenBank/DDBJ databases">
        <title>Infants hospitalized years apart are colonized by the same room-sourced microbial strains.</title>
        <authorList>
            <person name="Brooks B."/>
            <person name="Olm M.R."/>
            <person name="Firek B.A."/>
            <person name="Baker R."/>
            <person name="Thomas B.C."/>
            <person name="Morowitz M.J."/>
            <person name="Banfield J.F."/>
        </authorList>
    </citation>
    <scope>NUCLEOTIDE SEQUENCE [LARGE SCALE GENOMIC DNA]</scope>
    <source>
        <strain evidence="2">S2_018_000_R2_101</strain>
    </source>
</reference>
<evidence type="ECO:0000313" key="2">
    <source>
        <dbReference type="EMBL" id="PZO87753.1"/>
    </source>
</evidence>
<keyword evidence="1" id="KW-0812">Transmembrane</keyword>
<dbReference type="EMBL" id="QFNN01000116">
    <property type="protein sequence ID" value="PZO87753.1"/>
    <property type="molecule type" value="Genomic_DNA"/>
</dbReference>
<keyword evidence="1" id="KW-1133">Transmembrane helix</keyword>
<evidence type="ECO:0008006" key="4">
    <source>
        <dbReference type="Google" id="ProtNLM"/>
    </source>
</evidence>
<protein>
    <recommendedName>
        <fullName evidence="4">DUF3995 domain-containing protein</fullName>
    </recommendedName>
</protein>
<gene>
    <name evidence="2" type="ORF">DI623_14110</name>
</gene>
<accession>A0A2W4ZZP0</accession>